<feature type="domain" description="Release factor glutamine methyltransferase N-terminal" evidence="7">
    <location>
        <begin position="16"/>
        <end position="86"/>
    </location>
</feature>
<feature type="binding site" evidence="5">
    <location>
        <position position="156"/>
    </location>
    <ligand>
        <name>S-adenosyl-L-methionine</name>
        <dbReference type="ChEBI" id="CHEBI:59789"/>
    </ligand>
</feature>
<evidence type="ECO:0000256" key="3">
    <source>
        <dbReference type="ARBA" id="ARBA00022691"/>
    </source>
</evidence>
<keyword evidence="9" id="KW-1185">Reference proteome</keyword>
<comment type="function">
    <text evidence="5">Methylates the class 1 translation termination release factors RF1/PrfA and RF2/PrfB on the glutamine residue of the universally conserved GGQ motif.</text>
</comment>
<dbReference type="Pfam" id="PF05175">
    <property type="entry name" value="MTS"/>
    <property type="match status" value="1"/>
</dbReference>
<accession>A0A7W0C803</accession>
<gene>
    <name evidence="5" type="primary">prmC</name>
    <name evidence="8" type="ORF">HNR65_001189</name>
</gene>
<name>A0A7W0C803_9BACT</name>
<dbReference type="GO" id="GO:0003676">
    <property type="term" value="F:nucleic acid binding"/>
    <property type="evidence" value="ECO:0007669"/>
    <property type="project" value="InterPro"/>
</dbReference>
<dbReference type="InterPro" id="IPR004556">
    <property type="entry name" value="HemK-like"/>
</dbReference>
<dbReference type="SUPFAM" id="SSF53335">
    <property type="entry name" value="S-adenosyl-L-methionine-dependent methyltransferases"/>
    <property type="match status" value="1"/>
</dbReference>
<dbReference type="GO" id="GO:0032259">
    <property type="term" value="P:methylation"/>
    <property type="evidence" value="ECO:0007669"/>
    <property type="project" value="UniProtKB-KW"/>
</dbReference>
<feature type="domain" description="Methyltransferase small" evidence="6">
    <location>
        <begin position="116"/>
        <end position="205"/>
    </location>
</feature>
<dbReference type="PANTHER" id="PTHR18895">
    <property type="entry name" value="HEMK METHYLTRANSFERASE"/>
    <property type="match status" value="1"/>
</dbReference>
<dbReference type="NCBIfam" id="TIGR03534">
    <property type="entry name" value="RF_mod_PrmC"/>
    <property type="match status" value="1"/>
</dbReference>
<keyword evidence="1 5" id="KW-0489">Methyltransferase</keyword>
<dbReference type="InterPro" id="IPR007848">
    <property type="entry name" value="Small_mtfrase_dom"/>
</dbReference>
<dbReference type="NCBIfam" id="TIGR00536">
    <property type="entry name" value="hemK_fam"/>
    <property type="match status" value="1"/>
</dbReference>
<dbReference type="PANTHER" id="PTHR18895:SF74">
    <property type="entry name" value="MTRF1L RELEASE FACTOR GLUTAMINE METHYLTRANSFERASE"/>
    <property type="match status" value="1"/>
</dbReference>
<evidence type="ECO:0000313" key="9">
    <source>
        <dbReference type="Proteomes" id="UP000525298"/>
    </source>
</evidence>
<dbReference type="InterPro" id="IPR040758">
    <property type="entry name" value="PrmC_N"/>
</dbReference>
<dbReference type="GO" id="GO:0102559">
    <property type="term" value="F:peptide chain release factor N(5)-glutamine methyltransferase activity"/>
    <property type="evidence" value="ECO:0007669"/>
    <property type="project" value="UniProtKB-EC"/>
</dbReference>
<evidence type="ECO:0000313" key="8">
    <source>
        <dbReference type="EMBL" id="MBA2880871.1"/>
    </source>
</evidence>
<comment type="caution">
    <text evidence="8">The sequence shown here is derived from an EMBL/GenBank/DDBJ whole genome shotgun (WGS) entry which is preliminary data.</text>
</comment>
<comment type="catalytic activity">
    <reaction evidence="4 5">
        <text>L-glutaminyl-[peptide chain release factor] + S-adenosyl-L-methionine = N(5)-methyl-L-glutaminyl-[peptide chain release factor] + S-adenosyl-L-homocysteine + H(+)</text>
        <dbReference type="Rhea" id="RHEA:42896"/>
        <dbReference type="Rhea" id="RHEA-COMP:10271"/>
        <dbReference type="Rhea" id="RHEA-COMP:10272"/>
        <dbReference type="ChEBI" id="CHEBI:15378"/>
        <dbReference type="ChEBI" id="CHEBI:30011"/>
        <dbReference type="ChEBI" id="CHEBI:57856"/>
        <dbReference type="ChEBI" id="CHEBI:59789"/>
        <dbReference type="ChEBI" id="CHEBI:61891"/>
        <dbReference type="EC" id="2.1.1.297"/>
    </reaction>
</comment>
<comment type="similarity">
    <text evidence="5">Belongs to the protein N5-glutamine methyltransferase family. PrmC subfamily.</text>
</comment>
<dbReference type="Gene3D" id="3.40.50.150">
    <property type="entry name" value="Vaccinia Virus protein VP39"/>
    <property type="match status" value="1"/>
</dbReference>
<dbReference type="AlphaFoldDB" id="A0A7W0C803"/>
<feature type="binding site" evidence="5">
    <location>
        <begin position="133"/>
        <end position="137"/>
    </location>
    <ligand>
        <name>S-adenosyl-L-methionine</name>
        <dbReference type="ChEBI" id="CHEBI:59789"/>
    </ligand>
</feature>
<dbReference type="InterPro" id="IPR019874">
    <property type="entry name" value="RF_methyltr_PrmC"/>
</dbReference>
<evidence type="ECO:0000256" key="4">
    <source>
        <dbReference type="ARBA" id="ARBA00048391"/>
    </source>
</evidence>
<dbReference type="Pfam" id="PF17827">
    <property type="entry name" value="PrmC_N"/>
    <property type="match status" value="1"/>
</dbReference>
<evidence type="ECO:0000256" key="1">
    <source>
        <dbReference type="ARBA" id="ARBA00022603"/>
    </source>
</evidence>
<sequence length="308" mass="33829">MSNPSPRKPPTWTVLDALQWTAGYFDTHGIDSPRLTAEILLAAVMETTRIDLYMRHDQPLAGEELAAFREMIRRRVRREPVAYILGEKEFLGRSFTITPDVLIPRPETEHLVEAALERLPEDDGGSRKILDLGTGSGAIVVCLAAQRPGNRYFAVDRSPAALQVARKNAAVQGVARFIHFFAGSWLSPVNADCAGFDMIVSNPPYIPSARFGDLQPEVGQYEPRMALDGADDGLFAISQIVCKAQDYLLAGGFLLMEIGWDQKSAVENLCLEAGGYAPAEFVRDYGGHDRVAILQKKPVPALDVLECS</sequence>
<dbReference type="InterPro" id="IPR002052">
    <property type="entry name" value="DNA_methylase_N6_adenine_CS"/>
</dbReference>
<keyword evidence="3 5" id="KW-0949">S-adenosyl-L-methionine</keyword>
<feature type="binding site" evidence="5">
    <location>
        <position position="202"/>
    </location>
    <ligand>
        <name>S-adenosyl-L-methionine</name>
        <dbReference type="ChEBI" id="CHEBI:59789"/>
    </ligand>
</feature>
<dbReference type="InterPro" id="IPR029063">
    <property type="entry name" value="SAM-dependent_MTases_sf"/>
</dbReference>
<evidence type="ECO:0000256" key="2">
    <source>
        <dbReference type="ARBA" id="ARBA00022679"/>
    </source>
</evidence>
<dbReference type="PROSITE" id="PS00092">
    <property type="entry name" value="N6_MTASE"/>
    <property type="match status" value="1"/>
</dbReference>
<reference evidence="8 9" key="1">
    <citation type="submission" date="2020-07" db="EMBL/GenBank/DDBJ databases">
        <title>Genomic Encyclopedia of Type Strains, Phase IV (KMG-IV): sequencing the most valuable type-strain genomes for metagenomic binning, comparative biology and taxonomic classification.</title>
        <authorList>
            <person name="Goeker M."/>
        </authorList>
    </citation>
    <scope>NUCLEOTIDE SEQUENCE [LARGE SCALE GENOMIC DNA]</scope>
    <source>
        <strain evidence="8 9">DSM 17721</strain>
    </source>
</reference>
<evidence type="ECO:0000259" key="7">
    <source>
        <dbReference type="Pfam" id="PF17827"/>
    </source>
</evidence>
<proteinExistence type="inferred from homology"/>
<protein>
    <recommendedName>
        <fullName evidence="5">Release factor glutamine methyltransferase</fullName>
        <shortName evidence="5">RF MTase</shortName>
        <ecNumber evidence="5">2.1.1.297</ecNumber>
    </recommendedName>
    <alternativeName>
        <fullName evidence="5">N5-glutamine methyltransferase PrmC</fullName>
    </alternativeName>
    <alternativeName>
        <fullName evidence="5">Protein-(glutamine-N5) MTase PrmC</fullName>
    </alternativeName>
    <alternativeName>
        <fullName evidence="5">Protein-glutamine N-methyltransferase PrmC</fullName>
    </alternativeName>
</protein>
<dbReference type="Gene3D" id="1.10.8.10">
    <property type="entry name" value="DNA helicase RuvA subunit, C-terminal domain"/>
    <property type="match status" value="1"/>
</dbReference>
<evidence type="ECO:0000256" key="5">
    <source>
        <dbReference type="HAMAP-Rule" id="MF_02126"/>
    </source>
</evidence>
<feature type="binding site" evidence="5">
    <location>
        <position position="185"/>
    </location>
    <ligand>
        <name>S-adenosyl-L-methionine</name>
        <dbReference type="ChEBI" id="CHEBI:59789"/>
    </ligand>
</feature>
<evidence type="ECO:0000259" key="6">
    <source>
        <dbReference type="Pfam" id="PF05175"/>
    </source>
</evidence>
<dbReference type="EMBL" id="JACDUS010000002">
    <property type="protein sequence ID" value="MBA2880871.1"/>
    <property type="molecule type" value="Genomic_DNA"/>
</dbReference>
<dbReference type="InterPro" id="IPR050320">
    <property type="entry name" value="N5-glutamine_MTase"/>
</dbReference>
<dbReference type="HAMAP" id="MF_02126">
    <property type="entry name" value="RF_methyltr_PrmC"/>
    <property type="match status" value="1"/>
</dbReference>
<dbReference type="CDD" id="cd02440">
    <property type="entry name" value="AdoMet_MTases"/>
    <property type="match status" value="1"/>
</dbReference>
<dbReference type="Proteomes" id="UP000525298">
    <property type="component" value="Unassembled WGS sequence"/>
</dbReference>
<dbReference type="RefSeq" id="WP_181550522.1">
    <property type="nucleotide sequence ID" value="NZ_JACDUS010000002.1"/>
</dbReference>
<dbReference type="EC" id="2.1.1.297" evidence="5"/>
<keyword evidence="2 5" id="KW-0808">Transferase</keyword>
<organism evidence="8 9">
    <name type="scientific">Desulfosalsimonas propionicica</name>
    <dbReference type="NCBI Taxonomy" id="332175"/>
    <lineage>
        <taxon>Bacteria</taxon>
        <taxon>Pseudomonadati</taxon>
        <taxon>Thermodesulfobacteriota</taxon>
        <taxon>Desulfobacteria</taxon>
        <taxon>Desulfobacterales</taxon>
        <taxon>Desulfosalsimonadaceae</taxon>
        <taxon>Desulfosalsimonas</taxon>
    </lineage>
</organism>
<feature type="binding site" evidence="5">
    <location>
        <begin position="202"/>
        <end position="205"/>
    </location>
    <ligand>
        <name>substrate</name>
    </ligand>
</feature>